<dbReference type="GO" id="GO:0005886">
    <property type="term" value="C:plasma membrane"/>
    <property type="evidence" value="ECO:0007669"/>
    <property type="project" value="UniProtKB-SubCell"/>
</dbReference>
<feature type="domain" description="Type II secretion system protein GspF" evidence="7">
    <location>
        <begin position="66"/>
        <end position="183"/>
    </location>
</feature>
<evidence type="ECO:0000256" key="3">
    <source>
        <dbReference type="ARBA" id="ARBA00022692"/>
    </source>
</evidence>
<evidence type="ECO:0000256" key="6">
    <source>
        <dbReference type="SAM" id="Phobius"/>
    </source>
</evidence>
<evidence type="ECO:0000256" key="2">
    <source>
        <dbReference type="ARBA" id="ARBA00022475"/>
    </source>
</evidence>
<dbReference type="PANTHER" id="PTHR35007">
    <property type="entry name" value="INTEGRAL MEMBRANE PROTEIN-RELATED"/>
    <property type="match status" value="1"/>
</dbReference>
<evidence type="ECO:0000256" key="5">
    <source>
        <dbReference type="ARBA" id="ARBA00023136"/>
    </source>
</evidence>
<name>A0A516GEJ1_9MICO</name>
<accession>A0A516GEJ1</accession>
<organism evidence="8 9">
    <name type="scientific">Ornithinimicrobium ciconiae</name>
    <dbReference type="NCBI Taxonomy" id="2594265"/>
    <lineage>
        <taxon>Bacteria</taxon>
        <taxon>Bacillati</taxon>
        <taxon>Actinomycetota</taxon>
        <taxon>Actinomycetes</taxon>
        <taxon>Micrococcales</taxon>
        <taxon>Ornithinimicrobiaceae</taxon>
        <taxon>Ornithinimicrobium</taxon>
    </lineage>
</organism>
<dbReference type="PANTHER" id="PTHR35007:SF3">
    <property type="entry name" value="POSSIBLE CONSERVED ALANINE RICH MEMBRANE PROTEIN"/>
    <property type="match status" value="1"/>
</dbReference>
<evidence type="ECO:0000256" key="4">
    <source>
        <dbReference type="ARBA" id="ARBA00022989"/>
    </source>
</evidence>
<gene>
    <name evidence="8" type="ORF">FNH13_17795</name>
</gene>
<dbReference type="RefSeq" id="WP_143784673.1">
    <property type="nucleotide sequence ID" value="NZ_CP041616.1"/>
</dbReference>
<dbReference type="InterPro" id="IPR018076">
    <property type="entry name" value="T2SS_GspF_dom"/>
</dbReference>
<keyword evidence="2" id="KW-1003">Cell membrane</keyword>
<sequence length="206" mass="21075">MTWSLLPAALVALAVLVWPTRQRAPAFVPGPDGGGVAGATGARVLRAAAPWRRSQVEPELAVPDVLDLVALALDAGASTTAALRAAADRLPGRGGTELRAVAAALEWGIGDEAAWSAAPHRWEPAGRALRLASHAGVPPAGLLRRAAEDARRERLHAVEAATARLGVRLVLPLGLAFLPAFVLTAVVPVVLALAGQLLGGSGQLLP</sequence>
<proteinExistence type="predicted"/>
<keyword evidence="3 6" id="KW-0812">Transmembrane</keyword>
<dbReference type="AlphaFoldDB" id="A0A516GEJ1"/>
<feature type="transmembrane region" description="Helical" evidence="6">
    <location>
        <begin position="169"/>
        <end position="194"/>
    </location>
</feature>
<keyword evidence="5 6" id="KW-0472">Membrane</keyword>
<evidence type="ECO:0000259" key="7">
    <source>
        <dbReference type="Pfam" id="PF00482"/>
    </source>
</evidence>
<evidence type="ECO:0000313" key="8">
    <source>
        <dbReference type="EMBL" id="QDO89953.1"/>
    </source>
</evidence>
<protein>
    <submittedName>
        <fullName evidence="8">Type II secretion system F family protein</fullName>
    </submittedName>
</protein>
<dbReference type="Proteomes" id="UP000315395">
    <property type="component" value="Chromosome"/>
</dbReference>
<dbReference type="OrthoDB" id="4868453at2"/>
<comment type="subcellular location">
    <subcellularLocation>
        <location evidence="1">Cell membrane</location>
        <topology evidence="1">Multi-pass membrane protein</topology>
    </subcellularLocation>
</comment>
<evidence type="ECO:0000256" key="1">
    <source>
        <dbReference type="ARBA" id="ARBA00004651"/>
    </source>
</evidence>
<dbReference type="EMBL" id="CP041616">
    <property type="protein sequence ID" value="QDO89953.1"/>
    <property type="molecule type" value="Genomic_DNA"/>
</dbReference>
<keyword evidence="4 6" id="KW-1133">Transmembrane helix</keyword>
<reference evidence="8 9" key="1">
    <citation type="submission" date="2019-07" db="EMBL/GenBank/DDBJ databases">
        <title>complete genome sequencing of Ornithinimicrobium sp. H23M54.</title>
        <authorList>
            <person name="Bae J.-W."/>
            <person name="Lee S.-Y."/>
        </authorList>
    </citation>
    <scope>NUCLEOTIDE SEQUENCE [LARGE SCALE GENOMIC DNA]</scope>
    <source>
        <strain evidence="8 9">H23M54</strain>
    </source>
</reference>
<dbReference type="Pfam" id="PF00482">
    <property type="entry name" value="T2SSF"/>
    <property type="match status" value="1"/>
</dbReference>
<evidence type="ECO:0000313" key="9">
    <source>
        <dbReference type="Proteomes" id="UP000315395"/>
    </source>
</evidence>
<dbReference type="KEGG" id="orz:FNH13_17795"/>
<keyword evidence="9" id="KW-1185">Reference proteome</keyword>